<evidence type="ECO:0000259" key="6">
    <source>
        <dbReference type="Pfam" id="PF00884"/>
    </source>
</evidence>
<evidence type="ECO:0000256" key="1">
    <source>
        <dbReference type="ARBA" id="ARBA00001913"/>
    </source>
</evidence>
<dbReference type="GO" id="GO:0046872">
    <property type="term" value="F:metal ion binding"/>
    <property type="evidence" value="ECO:0007669"/>
    <property type="project" value="UniProtKB-KW"/>
</dbReference>
<evidence type="ECO:0000256" key="4">
    <source>
        <dbReference type="ARBA" id="ARBA00022801"/>
    </source>
</evidence>
<evidence type="ECO:0000313" key="7">
    <source>
        <dbReference type="EMBL" id="KAK7477693.1"/>
    </source>
</evidence>
<comment type="caution">
    <text evidence="7">The sequence shown here is derived from an EMBL/GenBank/DDBJ whole genome shotgun (WGS) entry which is preliminary data.</text>
</comment>
<dbReference type="InterPro" id="IPR000917">
    <property type="entry name" value="Sulfatase_N"/>
</dbReference>
<dbReference type="SUPFAM" id="SSF53649">
    <property type="entry name" value="Alkaline phosphatase-like"/>
    <property type="match status" value="1"/>
</dbReference>
<dbReference type="PANTHER" id="PTHR45953">
    <property type="entry name" value="IDURONATE 2-SULFATASE"/>
    <property type="match status" value="1"/>
</dbReference>
<dbReference type="PANTHER" id="PTHR45953:SF1">
    <property type="entry name" value="IDURONATE 2-SULFATASE"/>
    <property type="match status" value="1"/>
</dbReference>
<dbReference type="GO" id="GO:0016787">
    <property type="term" value="F:hydrolase activity"/>
    <property type="evidence" value="ECO:0007669"/>
    <property type="project" value="UniProtKB-KW"/>
</dbReference>
<dbReference type="Pfam" id="PF00884">
    <property type="entry name" value="Sulfatase"/>
    <property type="match status" value="1"/>
</dbReference>
<comment type="cofactor">
    <cofactor evidence="1">
        <name>Ca(2+)</name>
        <dbReference type="ChEBI" id="CHEBI:29108"/>
    </cofactor>
</comment>
<keyword evidence="4" id="KW-0378">Hydrolase</keyword>
<protein>
    <recommendedName>
        <fullName evidence="6">Sulfatase N-terminal domain-containing protein</fullName>
    </recommendedName>
</protein>
<feature type="non-terminal residue" evidence="7">
    <location>
        <position position="283"/>
    </location>
</feature>
<evidence type="ECO:0000256" key="5">
    <source>
        <dbReference type="SAM" id="MobiDB-lite"/>
    </source>
</evidence>
<feature type="non-terminal residue" evidence="7">
    <location>
        <position position="1"/>
    </location>
</feature>
<dbReference type="Proteomes" id="UP001519460">
    <property type="component" value="Unassembled WGS sequence"/>
</dbReference>
<dbReference type="AlphaFoldDB" id="A0ABD0JS75"/>
<name>A0ABD0JS75_9CAEN</name>
<keyword evidence="8" id="KW-1185">Reference proteome</keyword>
<dbReference type="EMBL" id="JACVVK020000343">
    <property type="protein sequence ID" value="KAK7477693.1"/>
    <property type="molecule type" value="Genomic_DNA"/>
</dbReference>
<proteinExistence type="inferred from homology"/>
<dbReference type="InterPro" id="IPR017850">
    <property type="entry name" value="Alkaline_phosphatase_core_sf"/>
</dbReference>
<gene>
    <name evidence="7" type="ORF">BaRGS_00031077</name>
</gene>
<keyword evidence="3" id="KW-0479">Metal-binding</keyword>
<evidence type="ECO:0000313" key="8">
    <source>
        <dbReference type="Proteomes" id="UP001519460"/>
    </source>
</evidence>
<evidence type="ECO:0000256" key="3">
    <source>
        <dbReference type="ARBA" id="ARBA00022723"/>
    </source>
</evidence>
<evidence type="ECO:0000256" key="2">
    <source>
        <dbReference type="ARBA" id="ARBA00008779"/>
    </source>
</evidence>
<sequence length="283" mass="31474">SPRPNVLFLVVDDLRPLLGAYGEKYMVTPNIDNLASRSVRFERAYIQHFKDNGYVTQSAGKIFHPGPASGNTFDYPYSWSNPAYYAPSTDDMYGKGNLHVIAVCPVYNMTLVPHGTLPDIQVADFAVEWLRNKSRQSDDQPFFLAVGFHKPHLPWRYPAEFLKLYPISTIPLAKDNVFPQWLPAVAWNPWHNLRQREDVAALNISWPYGPVPEDFQLKMKQSYSAAASYTDSQLGRVLQALDEGGFANTTIISFHGDHAPCQDDSSGVRQPATVAGGAGEVGG</sequence>
<dbReference type="Gene3D" id="3.40.720.10">
    <property type="entry name" value="Alkaline Phosphatase, subunit A"/>
    <property type="match status" value="2"/>
</dbReference>
<comment type="similarity">
    <text evidence="2">Belongs to the sulfatase family.</text>
</comment>
<organism evidence="7 8">
    <name type="scientific">Batillaria attramentaria</name>
    <dbReference type="NCBI Taxonomy" id="370345"/>
    <lineage>
        <taxon>Eukaryota</taxon>
        <taxon>Metazoa</taxon>
        <taxon>Spiralia</taxon>
        <taxon>Lophotrochozoa</taxon>
        <taxon>Mollusca</taxon>
        <taxon>Gastropoda</taxon>
        <taxon>Caenogastropoda</taxon>
        <taxon>Sorbeoconcha</taxon>
        <taxon>Cerithioidea</taxon>
        <taxon>Batillariidae</taxon>
        <taxon>Batillaria</taxon>
    </lineage>
</organism>
<feature type="region of interest" description="Disordered" evidence="5">
    <location>
        <begin position="262"/>
        <end position="283"/>
    </location>
</feature>
<feature type="domain" description="Sulfatase N-terminal" evidence="6">
    <location>
        <begin position="48"/>
        <end position="260"/>
    </location>
</feature>
<reference evidence="7 8" key="1">
    <citation type="journal article" date="2023" name="Sci. Data">
        <title>Genome assembly of the Korean intertidal mud-creeper Batillaria attramentaria.</title>
        <authorList>
            <person name="Patra A.K."/>
            <person name="Ho P.T."/>
            <person name="Jun S."/>
            <person name="Lee S.J."/>
            <person name="Kim Y."/>
            <person name="Won Y.J."/>
        </authorList>
    </citation>
    <scope>NUCLEOTIDE SEQUENCE [LARGE SCALE GENOMIC DNA]</scope>
    <source>
        <strain evidence="7">Wonlab-2016</strain>
    </source>
</reference>
<accession>A0ABD0JS75</accession>